<evidence type="ECO:0000313" key="3">
    <source>
        <dbReference type="EMBL" id="OWY31422.1"/>
    </source>
</evidence>
<dbReference type="EMBL" id="NJGU01000001">
    <property type="protein sequence ID" value="OWY31422.1"/>
    <property type="molecule type" value="Genomic_DNA"/>
</dbReference>
<dbReference type="Proteomes" id="UP000197596">
    <property type="component" value="Unassembled WGS sequence"/>
</dbReference>
<keyword evidence="1" id="KW-0472">Membrane</keyword>
<reference evidence="3 4" key="1">
    <citation type="submission" date="2017-06" db="EMBL/GenBank/DDBJ databases">
        <title>Herbaspirillum phytohormonus sp. nov., isolated from the root nodule of Robinia pseudoacacia in lead-zinc mine.</title>
        <authorList>
            <person name="Fan M."/>
            <person name="Lin Y."/>
        </authorList>
    </citation>
    <scope>NUCLEOTIDE SEQUENCE [LARGE SCALE GENOMIC DNA]</scope>
    <source>
        <strain evidence="3 4">HZ10</strain>
    </source>
</reference>
<dbReference type="Pfam" id="PF20455">
    <property type="entry name" value="DUF6708"/>
    <property type="match status" value="1"/>
</dbReference>
<evidence type="ECO:0000259" key="2">
    <source>
        <dbReference type="Pfam" id="PF20455"/>
    </source>
</evidence>
<evidence type="ECO:0000313" key="4">
    <source>
        <dbReference type="Proteomes" id="UP000197596"/>
    </source>
</evidence>
<feature type="transmembrane region" description="Helical" evidence="1">
    <location>
        <begin position="65"/>
        <end position="88"/>
    </location>
</feature>
<dbReference type="InterPro" id="IPR046554">
    <property type="entry name" value="DUF6708"/>
</dbReference>
<accession>A0A246WWQ4</accession>
<protein>
    <recommendedName>
        <fullName evidence="2">DUF6708 domain-containing protein</fullName>
    </recommendedName>
</protein>
<sequence>MTIKGLQAMWSYVRRYMAEGPANLPPVQALAHGISLRRSLFTYMPYFDPSEEGSRYRSRMQAIDVVLVFFMMWFFWLWLPMGLCHYIAMRLAPEPRWPDAMAERATVSPSAAK</sequence>
<gene>
    <name evidence="3" type="ORF">CEJ42_00790</name>
</gene>
<proteinExistence type="predicted"/>
<dbReference type="AlphaFoldDB" id="A0A246WWQ4"/>
<keyword evidence="1" id="KW-0812">Transmembrane</keyword>
<keyword evidence="1" id="KW-1133">Transmembrane helix</keyword>
<feature type="domain" description="DUF6708" evidence="2">
    <location>
        <begin position="2"/>
        <end position="108"/>
    </location>
</feature>
<organism evidence="3 4">
    <name type="scientific">Herbaspirillum robiniae</name>
    <dbReference type="NCBI Taxonomy" id="2014887"/>
    <lineage>
        <taxon>Bacteria</taxon>
        <taxon>Pseudomonadati</taxon>
        <taxon>Pseudomonadota</taxon>
        <taxon>Betaproteobacteria</taxon>
        <taxon>Burkholderiales</taxon>
        <taxon>Oxalobacteraceae</taxon>
        <taxon>Herbaspirillum</taxon>
    </lineage>
</organism>
<comment type="caution">
    <text evidence="3">The sequence shown here is derived from an EMBL/GenBank/DDBJ whole genome shotgun (WGS) entry which is preliminary data.</text>
</comment>
<evidence type="ECO:0000256" key="1">
    <source>
        <dbReference type="SAM" id="Phobius"/>
    </source>
</evidence>
<name>A0A246WWQ4_9BURK</name>